<dbReference type="PANTHER" id="PTHR23513">
    <property type="entry name" value="INTEGRAL MEMBRANE EFFLUX PROTEIN-RELATED"/>
    <property type="match status" value="1"/>
</dbReference>
<gene>
    <name evidence="7" type="ORF">EDS130_LOCUS38653</name>
</gene>
<sequence length="127" mass="14384">MCTVRTRLNRIWTLFSAKEKRNILLYILGIMLYKFGLEAFNGAIVTLATNRYDQDAYLSGTPSRTFEKIGLLSGLNQVFQCVGSVLIAPLIKQWPTRTVLSGSIFVLSPYSVVELVYFKIVKQDPFP</sequence>
<dbReference type="Proteomes" id="UP000663852">
    <property type="component" value="Unassembled WGS sequence"/>
</dbReference>
<keyword evidence="2" id="KW-1003">Cell membrane</keyword>
<feature type="transmembrane region" description="Helical" evidence="6">
    <location>
        <begin position="98"/>
        <end position="118"/>
    </location>
</feature>
<evidence type="ECO:0000256" key="6">
    <source>
        <dbReference type="SAM" id="Phobius"/>
    </source>
</evidence>
<dbReference type="AlphaFoldDB" id="A0A815NVZ4"/>
<dbReference type="OrthoDB" id="3239124at2759"/>
<comment type="subcellular location">
    <subcellularLocation>
        <location evidence="1">Cell membrane</location>
        <topology evidence="1">Multi-pass membrane protein</topology>
    </subcellularLocation>
</comment>
<evidence type="ECO:0000256" key="3">
    <source>
        <dbReference type="ARBA" id="ARBA00022692"/>
    </source>
</evidence>
<keyword evidence="5 6" id="KW-0472">Membrane</keyword>
<comment type="caution">
    <text evidence="7">The sequence shown here is derived from an EMBL/GenBank/DDBJ whole genome shotgun (WGS) entry which is preliminary data.</text>
</comment>
<dbReference type="SUPFAM" id="SSF103473">
    <property type="entry name" value="MFS general substrate transporter"/>
    <property type="match status" value="1"/>
</dbReference>
<evidence type="ECO:0000256" key="4">
    <source>
        <dbReference type="ARBA" id="ARBA00022989"/>
    </source>
</evidence>
<organism evidence="7 8">
    <name type="scientific">Adineta ricciae</name>
    <name type="common">Rotifer</name>
    <dbReference type="NCBI Taxonomy" id="249248"/>
    <lineage>
        <taxon>Eukaryota</taxon>
        <taxon>Metazoa</taxon>
        <taxon>Spiralia</taxon>
        <taxon>Gnathifera</taxon>
        <taxon>Rotifera</taxon>
        <taxon>Eurotatoria</taxon>
        <taxon>Bdelloidea</taxon>
        <taxon>Adinetida</taxon>
        <taxon>Adinetidae</taxon>
        <taxon>Adineta</taxon>
    </lineage>
</organism>
<proteinExistence type="predicted"/>
<evidence type="ECO:0000256" key="2">
    <source>
        <dbReference type="ARBA" id="ARBA00022475"/>
    </source>
</evidence>
<evidence type="ECO:0000313" key="7">
    <source>
        <dbReference type="EMBL" id="CAF1437884.1"/>
    </source>
</evidence>
<feature type="transmembrane region" description="Helical" evidence="6">
    <location>
        <begin position="69"/>
        <end position="91"/>
    </location>
</feature>
<evidence type="ECO:0000313" key="8">
    <source>
        <dbReference type="Proteomes" id="UP000663852"/>
    </source>
</evidence>
<evidence type="ECO:0000256" key="5">
    <source>
        <dbReference type="ARBA" id="ARBA00023136"/>
    </source>
</evidence>
<dbReference type="InterPro" id="IPR036259">
    <property type="entry name" value="MFS_trans_sf"/>
</dbReference>
<dbReference type="GO" id="GO:0005886">
    <property type="term" value="C:plasma membrane"/>
    <property type="evidence" value="ECO:0007669"/>
    <property type="project" value="UniProtKB-SubCell"/>
</dbReference>
<evidence type="ECO:0000256" key="1">
    <source>
        <dbReference type="ARBA" id="ARBA00004651"/>
    </source>
</evidence>
<dbReference type="PANTHER" id="PTHR23513:SF6">
    <property type="entry name" value="MAJOR FACILITATOR SUPERFAMILY ASSOCIATED DOMAIN-CONTAINING PROTEIN"/>
    <property type="match status" value="1"/>
</dbReference>
<name>A0A815NVZ4_ADIRI</name>
<dbReference type="EMBL" id="CAJNOJ010000409">
    <property type="protein sequence ID" value="CAF1437884.1"/>
    <property type="molecule type" value="Genomic_DNA"/>
</dbReference>
<keyword evidence="4 6" id="KW-1133">Transmembrane helix</keyword>
<protein>
    <submittedName>
        <fullName evidence="7">Uncharacterized protein</fullName>
    </submittedName>
</protein>
<reference evidence="7" key="1">
    <citation type="submission" date="2021-02" db="EMBL/GenBank/DDBJ databases">
        <authorList>
            <person name="Nowell W R."/>
        </authorList>
    </citation>
    <scope>NUCLEOTIDE SEQUENCE</scope>
</reference>
<feature type="transmembrane region" description="Helical" evidence="6">
    <location>
        <begin position="23"/>
        <end position="49"/>
    </location>
</feature>
<keyword evidence="3 6" id="KW-0812">Transmembrane</keyword>
<accession>A0A815NVZ4</accession>